<gene>
    <name evidence="8" type="ORF">ACFQKB_39855</name>
</gene>
<dbReference type="EMBL" id="JBHSXS010000045">
    <property type="protein sequence ID" value="MFC6885971.1"/>
    <property type="molecule type" value="Genomic_DNA"/>
</dbReference>
<dbReference type="PANTHER" id="PTHR18968">
    <property type="entry name" value="THIAMINE PYROPHOSPHATE ENZYMES"/>
    <property type="match status" value="1"/>
</dbReference>
<evidence type="ECO:0000256" key="1">
    <source>
        <dbReference type="ARBA" id="ARBA00007812"/>
    </source>
</evidence>
<dbReference type="Proteomes" id="UP001596380">
    <property type="component" value="Unassembled WGS sequence"/>
</dbReference>
<dbReference type="Pfam" id="PF00205">
    <property type="entry name" value="TPP_enzyme_M"/>
    <property type="match status" value="1"/>
</dbReference>
<dbReference type="InterPro" id="IPR000399">
    <property type="entry name" value="TPP-bd_CS"/>
</dbReference>
<evidence type="ECO:0000313" key="9">
    <source>
        <dbReference type="Proteomes" id="UP001596380"/>
    </source>
</evidence>
<dbReference type="Pfam" id="PF02776">
    <property type="entry name" value="TPP_enzyme_N"/>
    <property type="match status" value="1"/>
</dbReference>
<reference evidence="9" key="1">
    <citation type="journal article" date="2019" name="Int. J. Syst. Evol. Microbiol.">
        <title>The Global Catalogue of Microorganisms (GCM) 10K type strain sequencing project: providing services to taxonomists for standard genome sequencing and annotation.</title>
        <authorList>
            <consortium name="The Broad Institute Genomics Platform"/>
            <consortium name="The Broad Institute Genome Sequencing Center for Infectious Disease"/>
            <person name="Wu L."/>
            <person name="Ma J."/>
        </authorList>
    </citation>
    <scope>NUCLEOTIDE SEQUENCE [LARGE SCALE GENOMIC DNA]</scope>
    <source>
        <strain evidence="9">JCM 3369</strain>
    </source>
</reference>
<dbReference type="Gene3D" id="3.40.50.1220">
    <property type="entry name" value="TPP-binding domain"/>
    <property type="match status" value="1"/>
</dbReference>
<evidence type="ECO:0000313" key="8">
    <source>
        <dbReference type="EMBL" id="MFC6885971.1"/>
    </source>
</evidence>
<feature type="region of interest" description="Disordered" evidence="4">
    <location>
        <begin position="542"/>
        <end position="567"/>
    </location>
</feature>
<protein>
    <submittedName>
        <fullName evidence="8">Thiamine pyrophosphate-binding protein</fullName>
    </submittedName>
</protein>
<evidence type="ECO:0000256" key="2">
    <source>
        <dbReference type="ARBA" id="ARBA00023052"/>
    </source>
</evidence>
<dbReference type="SUPFAM" id="SSF52518">
    <property type="entry name" value="Thiamin diphosphate-binding fold (THDP-binding)"/>
    <property type="match status" value="2"/>
</dbReference>
<dbReference type="PANTHER" id="PTHR18968:SF133">
    <property type="entry name" value="BENZOYLFORMATE DECARBOXYLASE"/>
    <property type="match status" value="1"/>
</dbReference>
<evidence type="ECO:0000259" key="5">
    <source>
        <dbReference type="Pfam" id="PF00205"/>
    </source>
</evidence>
<dbReference type="Gene3D" id="3.40.50.970">
    <property type="match status" value="2"/>
</dbReference>
<evidence type="ECO:0000256" key="4">
    <source>
        <dbReference type="SAM" id="MobiDB-lite"/>
    </source>
</evidence>
<dbReference type="CDD" id="cd07035">
    <property type="entry name" value="TPP_PYR_POX_like"/>
    <property type="match status" value="1"/>
</dbReference>
<dbReference type="RefSeq" id="WP_160826541.1">
    <property type="nucleotide sequence ID" value="NZ_JBHSXE010000001.1"/>
</dbReference>
<dbReference type="InterPro" id="IPR011766">
    <property type="entry name" value="TPP_enzyme_TPP-bd"/>
</dbReference>
<dbReference type="CDD" id="cd02002">
    <property type="entry name" value="TPP_BFDC"/>
    <property type="match status" value="1"/>
</dbReference>
<dbReference type="SUPFAM" id="SSF52467">
    <property type="entry name" value="DHS-like NAD/FAD-binding domain"/>
    <property type="match status" value="1"/>
</dbReference>
<feature type="compositionally biased region" description="Gly residues" evidence="4">
    <location>
        <begin position="550"/>
        <end position="567"/>
    </location>
</feature>
<feature type="domain" description="Thiamine pyrophosphate enzyme N-terminal TPP-binding" evidence="7">
    <location>
        <begin position="5"/>
        <end position="106"/>
    </location>
</feature>
<dbReference type="InterPro" id="IPR012001">
    <property type="entry name" value="Thiamin_PyroP_enz_TPP-bd_dom"/>
</dbReference>
<comment type="caution">
    <text evidence="8">The sequence shown here is derived from an EMBL/GenBank/DDBJ whole genome shotgun (WGS) entry which is preliminary data.</text>
</comment>
<dbReference type="InterPro" id="IPR029035">
    <property type="entry name" value="DHS-like_NAD/FAD-binding_dom"/>
</dbReference>
<feature type="domain" description="Thiamine pyrophosphate enzyme TPP-binding" evidence="6">
    <location>
        <begin position="401"/>
        <end position="538"/>
    </location>
</feature>
<sequence length="567" mass="58797">MRPIEAMLEILRDEGVTRIFGNPGTTELPLMDALAGADDLEYVLGLQEGSVVAMADGYARASRRTSFASLHVAAGVANGLIGMLNATRSRTPMVIAAGQQDRRHLLQDPMLSGDLVGLASAATKHAVEVQHARDLPVVLRRAFALAARPPAGPVLVSIPMDLLEEDGEVAVPARSPVSGPGAAMTEEAAELLIAAERPVVIAGDGVGRAGAVAELVAVAERLGATVYHQPMNDGIDFPGTHPLYAGMVPPRNEVIRETLARYDAALIVGCRAFMPHHYSPGPAVPDGLPIVQIDDDPAEPGRNFPVRVGLTGDLAETLWSLADRLRGRVPDARVRIERAAAEHARERERLDATARAAYGGSPLDPLAAAHAVASGLPADAVVVEEAITAGLKLRSVLRQDLPGSYVHTVGGGLGWGIGAAVGTHLGDPDRPVVAVLGDGCAMFGLQGLWSAARYRTPVAFVVMNNGEYRTLKDTLDAGGGTSAATGRYVGMDLAPPHLDWRHAARFFGIDSLRVETADALRDAVAAGKDLDGPLVIEVPITGHGTPEAGPRGGRGGGSGGGAAGNGG</sequence>
<evidence type="ECO:0000256" key="3">
    <source>
        <dbReference type="RuleBase" id="RU362132"/>
    </source>
</evidence>
<keyword evidence="2 3" id="KW-0786">Thiamine pyrophosphate</keyword>
<dbReference type="Pfam" id="PF02775">
    <property type="entry name" value="TPP_enzyme_C"/>
    <property type="match status" value="1"/>
</dbReference>
<dbReference type="InterPro" id="IPR012000">
    <property type="entry name" value="Thiamin_PyroP_enz_cen_dom"/>
</dbReference>
<dbReference type="InterPro" id="IPR029061">
    <property type="entry name" value="THDP-binding"/>
</dbReference>
<accession>A0ABW2CYB5</accession>
<keyword evidence="9" id="KW-1185">Reference proteome</keyword>
<feature type="domain" description="Thiamine pyrophosphate enzyme central" evidence="5">
    <location>
        <begin position="186"/>
        <end position="321"/>
    </location>
</feature>
<name>A0ABW2CYB5_9ACTN</name>
<dbReference type="InterPro" id="IPR045229">
    <property type="entry name" value="TPP_enz"/>
</dbReference>
<organism evidence="8 9">
    <name type="scientific">Actinomadura yumaensis</name>
    <dbReference type="NCBI Taxonomy" id="111807"/>
    <lineage>
        <taxon>Bacteria</taxon>
        <taxon>Bacillati</taxon>
        <taxon>Actinomycetota</taxon>
        <taxon>Actinomycetes</taxon>
        <taxon>Streptosporangiales</taxon>
        <taxon>Thermomonosporaceae</taxon>
        <taxon>Actinomadura</taxon>
    </lineage>
</organism>
<dbReference type="PROSITE" id="PS00187">
    <property type="entry name" value="TPP_ENZYMES"/>
    <property type="match status" value="1"/>
</dbReference>
<evidence type="ECO:0000259" key="6">
    <source>
        <dbReference type="Pfam" id="PF02775"/>
    </source>
</evidence>
<comment type="similarity">
    <text evidence="1 3">Belongs to the TPP enzyme family.</text>
</comment>
<proteinExistence type="inferred from homology"/>
<evidence type="ECO:0000259" key="7">
    <source>
        <dbReference type="Pfam" id="PF02776"/>
    </source>
</evidence>